<dbReference type="Proteomes" id="UP001295684">
    <property type="component" value="Unassembled WGS sequence"/>
</dbReference>
<dbReference type="EMBL" id="CAMPGE010010500">
    <property type="protein sequence ID" value="CAI2369348.1"/>
    <property type="molecule type" value="Genomic_DNA"/>
</dbReference>
<accession>A0AAD1UL87</accession>
<sequence length="353" mass="40919">MVFILLKPCIIPLRLLIVVRMAKAISEERQLNVENAMKIVHKKKSSKTPYWYKLNELVEKIKDYNRGPGIDAKVEFSSHRRRPIMKKSSKKLSRTRLNSTNSGLKNKKRALAKIRATNLLVTGQKRPSISASICSSRRSSVVPKDIFLKKNDDFVMEGIIQVDERLEQSPPKPKRSFKHSWIKKNYQSIKMISEMNHTSSNFSSGKSHRKYNFTSARMTTNNSNVQEELNHTHKLSFDRDRLERLALPREISQARKKRGHRLRISQKLPLFIKTLNTSTEKDTYNHLHQAFIYGVKLDQIPLLKKKLDGLKDTIKDSRAKSKNFRKTMKYFRIMSKVNKSQVNPFSGAGLKPS</sequence>
<evidence type="ECO:0000313" key="3">
    <source>
        <dbReference type="EMBL" id="CAI2369348.1"/>
    </source>
</evidence>
<feature type="signal peptide" evidence="2">
    <location>
        <begin position="1"/>
        <end position="24"/>
    </location>
</feature>
<protein>
    <submittedName>
        <fullName evidence="3">Uncharacterized protein</fullName>
    </submittedName>
</protein>
<gene>
    <name evidence="3" type="ORF">ECRASSUSDP1_LOCUS10647</name>
</gene>
<feature type="compositionally biased region" description="Polar residues" evidence="1">
    <location>
        <begin position="95"/>
        <end position="104"/>
    </location>
</feature>
<feature type="chain" id="PRO_5042090079" evidence="2">
    <location>
        <begin position="25"/>
        <end position="353"/>
    </location>
</feature>
<feature type="compositionally biased region" description="Basic residues" evidence="1">
    <location>
        <begin position="81"/>
        <end position="94"/>
    </location>
</feature>
<keyword evidence="2" id="KW-0732">Signal</keyword>
<organism evidence="3 4">
    <name type="scientific">Euplotes crassus</name>
    <dbReference type="NCBI Taxonomy" id="5936"/>
    <lineage>
        <taxon>Eukaryota</taxon>
        <taxon>Sar</taxon>
        <taxon>Alveolata</taxon>
        <taxon>Ciliophora</taxon>
        <taxon>Intramacronucleata</taxon>
        <taxon>Spirotrichea</taxon>
        <taxon>Hypotrichia</taxon>
        <taxon>Euplotida</taxon>
        <taxon>Euplotidae</taxon>
        <taxon>Moneuplotes</taxon>
    </lineage>
</organism>
<evidence type="ECO:0000256" key="1">
    <source>
        <dbReference type="SAM" id="MobiDB-lite"/>
    </source>
</evidence>
<proteinExistence type="predicted"/>
<reference evidence="3" key="1">
    <citation type="submission" date="2023-07" db="EMBL/GenBank/DDBJ databases">
        <authorList>
            <consortium name="AG Swart"/>
            <person name="Singh M."/>
            <person name="Singh A."/>
            <person name="Seah K."/>
            <person name="Emmerich C."/>
        </authorList>
    </citation>
    <scope>NUCLEOTIDE SEQUENCE</scope>
    <source>
        <strain evidence="3">DP1</strain>
    </source>
</reference>
<evidence type="ECO:0000313" key="4">
    <source>
        <dbReference type="Proteomes" id="UP001295684"/>
    </source>
</evidence>
<evidence type="ECO:0000256" key="2">
    <source>
        <dbReference type="SAM" id="SignalP"/>
    </source>
</evidence>
<feature type="region of interest" description="Disordered" evidence="1">
    <location>
        <begin position="81"/>
        <end position="105"/>
    </location>
</feature>
<dbReference type="AlphaFoldDB" id="A0AAD1UL87"/>
<comment type="caution">
    <text evidence="3">The sequence shown here is derived from an EMBL/GenBank/DDBJ whole genome shotgun (WGS) entry which is preliminary data.</text>
</comment>
<keyword evidence="4" id="KW-1185">Reference proteome</keyword>
<name>A0AAD1UL87_EUPCR</name>